<gene>
    <name evidence="3" type="primary">SSCI43190.1</name>
    <name evidence="2" type="ORF">SPSC_06539</name>
</gene>
<dbReference type="EMBL" id="LK056694">
    <property type="protein sequence ID" value="CDU26345.1"/>
    <property type="molecule type" value="Genomic_DNA"/>
</dbReference>
<name>A0A0F7S6E5_9BASI</name>
<dbReference type="AlphaFoldDB" id="A0A0F7S6E5"/>
<reference evidence="4" key="3">
    <citation type="submission" date="2014-06" db="EMBL/GenBank/DDBJ databases">
        <authorList>
            <person name="Berkman P.J."/>
        </authorList>
    </citation>
    <scope>NUCLEOTIDE SEQUENCE [LARGE SCALE GENOMIC DNA]</scope>
</reference>
<evidence type="ECO:0000313" key="4">
    <source>
        <dbReference type="Proteomes" id="UP000242770"/>
    </source>
</evidence>
<dbReference type="OrthoDB" id="2544993at2759"/>
<feature type="compositionally biased region" description="Basic and acidic residues" evidence="1">
    <location>
        <begin position="28"/>
        <end position="38"/>
    </location>
</feature>
<accession>A0A0F7S6E5</accession>
<sequence>MTNKTTDQSFKKTHQVVGANGNQLVDNLNDKIMKEAPGHDGNVALEQSGQQRTHNEQIERDLANKGYSTRQTDEEAELDAELNKKLDKRGNEAQ</sequence>
<feature type="compositionally biased region" description="Basic and acidic residues" evidence="1">
    <location>
        <begin position="53"/>
        <end position="63"/>
    </location>
</feature>
<reference evidence="3" key="1">
    <citation type="submission" date="2014-06" db="EMBL/GenBank/DDBJ databases">
        <authorList>
            <person name="Berkman J.Paul."/>
        </authorList>
    </citation>
    <scope>NUCLEOTIDE SEQUENCE [LARGE SCALE GENOMIC DNA]</scope>
</reference>
<proteinExistence type="predicted"/>
<organism evidence="3 4">
    <name type="scientific">Sporisorium scitamineum</name>
    <dbReference type="NCBI Taxonomy" id="49012"/>
    <lineage>
        <taxon>Eukaryota</taxon>
        <taxon>Fungi</taxon>
        <taxon>Dikarya</taxon>
        <taxon>Basidiomycota</taxon>
        <taxon>Ustilaginomycotina</taxon>
        <taxon>Ustilaginomycetes</taxon>
        <taxon>Ustilaginales</taxon>
        <taxon>Ustilaginaceae</taxon>
        <taxon>Sporisorium</taxon>
    </lineage>
</organism>
<dbReference type="EMBL" id="CCFA01002582">
    <property type="protein sequence ID" value="CDW97921.1"/>
    <property type="molecule type" value="Genomic_DNA"/>
</dbReference>
<keyword evidence="4" id="KW-1185">Reference proteome</keyword>
<evidence type="ECO:0000256" key="1">
    <source>
        <dbReference type="SAM" id="MobiDB-lite"/>
    </source>
</evidence>
<dbReference type="Proteomes" id="UP000242770">
    <property type="component" value="Unassembled WGS sequence"/>
</dbReference>
<evidence type="ECO:0000313" key="3">
    <source>
        <dbReference type="EMBL" id="CDW97921.1"/>
    </source>
</evidence>
<evidence type="ECO:0000313" key="2">
    <source>
        <dbReference type="EMBL" id="CDU26345.1"/>
    </source>
</evidence>
<protein>
    <submittedName>
        <fullName evidence="3">Uncharacterized protein</fullName>
    </submittedName>
</protein>
<feature type="region of interest" description="Disordered" evidence="1">
    <location>
        <begin position="1"/>
        <end position="78"/>
    </location>
</feature>
<reference evidence="2" key="2">
    <citation type="submission" date="2014-06" db="EMBL/GenBank/DDBJ databases">
        <authorList>
            <person name="Ju J."/>
            <person name="Zhang J."/>
        </authorList>
    </citation>
    <scope>NUCLEOTIDE SEQUENCE</scope>
    <source>
        <strain evidence="2">SscI8</strain>
    </source>
</reference>